<feature type="region of interest" description="Disordered" evidence="1">
    <location>
        <begin position="35"/>
        <end position="59"/>
    </location>
</feature>
<organism evidence="2 3">
    <name type="scientific">Candidatus Adlerbacteria bacterium RIFCSPLOWO2_01_FULL_54_21b</name>
    <dbReference type="NCBI Taxonomy" id="1797245"/>
    <lineage>
        <taxon>Bacteria</taxon>
        <taxon>Candidatus Adleribacteriota</taxon>
    </lineage>
</organism>
<dbReference type="Gene3D" id="2.40.50.140">
    <property type="entry name" value="Nucleic acid-binding proteins"/>
    <property type="match status" value="1"/>
</dbReference>
<gene>
    <name evidence="2" type="ORF">A2949_01935</name>
</gene>
<evidence type="ECO:0000313" key="3">
    <source>
        <dbReference type="Proteomes" id="UP000178585"/>
    </source>
</evidence>
<sequence length="75" mass="8474">MSQETVVKSYYPNRGYGFLINPEGDGDILFRKCGRRNPSSDSTLNGDTPNKGQKVEILTLTQNKKGLRATQWRLL</sequence>
<name>A0A1F4XZ07_9BACT</name>
<dbReference type="Proteomes" id="UP000178585">
    <property type="component" value="Unassembled WGS sequence"/>
</dbReference>
<dbReference type="EMBL" id="MEWZ01000012">
    <property type="protein sequence ID" value="OGC86871.1"/>
    <property type="molecule type" value="Genomic_DNA"/>
</dbReference>
<comment type="caution">
    <text evidence="2">The sequence shown here is derived from an EMBL/GenBank/DDBJ whole genome shotgun (WGS) entry which is preliminary data.</text>
</comment>
<dbReference type="AlphaFoldDB" id="A0A1F4XZ07"/>
<accession>A0A1F4XZ07</accession>
<feature type="compositionally biased region" description="Polar residues" evidence="1">
    <location>
        <begin position="37"/>
        <end position="51"/>
    </location>
</feature>
<reference evidence="2 3" key="1">
    <citation type="journal article" date="2016" name="Nat. Commun.">
        <title>Thousands of microbial genomes shed light on interconnected biogeochemical processes in an aquifer system.</title>
        <authorList>
            <person name="Anantharaman K."/>
            <person name="Brown C.T."/>
            <person name="Hug L.A."/>
            <person name="Sharon I."/>
            <person name="Castelle C.J."/>
            <person name="Probst A.J."/>
            <person name="Thomas B.C."/>
            <person name="Singh A."/>
            <person name="Wilkins M.J."/>
            <person name="Karaoz U."/>
            <person name="Brodie E.L."/>
            <person name="Williams K.H."/>
            <person name="Hubbard S.S."/>
            <person name="Banfield J.F."/>
        </authorList>
    </citation>
    <scope>NUCLEOTIDE SEQUENCE [LARGE SCALE GENOMIC DNA]</scope>
</reference>
<evidence type="ECO:0000256" key="1">
    <source>
        <dbReference type="SAM" id="MobiDB-lite"/>
    </source>
</evidence>
<evidence type="ECO:0008006" key="4">
    <source>
        <dbReference type="Google" id="ProtNLM"/>
    </source>
</evidence>
<evidence type="ECO:0000313" key="2">
    <source>
        <dbReference type="EMBL" id="OGC86871.1"/>
    </source>
</evidence>
<dbReference type="InterPro" id="IPR012340">
    <property type="entry name" value="NA-bd_OB-fold"/>
</dbReference>
<protein>
    <recommendedName>
        <fullName evidence="4">CSD domain-containing protein</fullName>
    </recommendedName>
</protein>
<proteinExistence type="predicted"/>
<dbReference type="SUPFAM" id="SSF50249">
    <property type="entry name" value="Nucleic acid-binding proteins"/>
    <property type="match status" value="1"/>
</dbReference>